<dbReference type="PANTHER" id="PTHR30041">
    <property type="entry name" value="ARSENATE REDUCTASE"/>
    <property type="match status" value="1"/>
</dbReference>
<dbReference type="AlphaFoldDB" id="A0A3B0T139"/>
<proteinExistence type="predicted"/>
<protein>
    <submittedName>
        <fullName evidence="2">Uncharacterized protein YfgD, not an arsenate reductase</fullName>
    </submittedName>
</protein>
<organism evidence="2">
    <name type="scientific">hydrothermal vent metagenome</name>
    <dbReference type="NCBI Taxonomy" id="652676"/>
    <lineage>
        <taxon>unclassified sequences</taxon>
        <taxon>metagenomes</taxon>
        <taxon>ecological metagenomes</taxon>
    </lineage>
</organism>
<dbReference type="CDD" id="cd03034">
    <property type="entry name" value="ArsC_ArsC"/>
    <property type="match status" value="1"/>
</dbReference>
<dbReference type="NCBIfam" id="TIGR00014">
    <property type="entry name" value="arsC"/>
    <property type="match status" value="1"/>
</dbReference>
<dbReference type="InterPro" id="IPR006660">
    <property type="entry name" value="Arsenate_reductase-like"/>
</dbReference>
<dbReference type="PROSITE" id="PS51353">
    <property type="entry name" value="ARSC"/>
    <property type="match status" value="1"/>
</dbReference>
<evidence type="ECO:0000313" key="2">
    <source>
        <dbReference type="EMBL" id="VAW12065.1"/>
    </source>
</evidence>
<dbReference type="PANTHER" id="PTHR30041:SF4">
    <property type="entry name" value="ARSENATE REDUCTASE"/>
    <property type="match status" value="1"/>
</dbReference>
<dbReference type="Pfam" id="PF03960">
    <property type="entry name" value="ArsC"/>
    <property type="match status" value="1"/>
</dbReference>
<name>A0A3B0T139_9ZZZZ</name>
<dbReference type="InterPro" id="IPR006659">
    <property type="entry name" value="Arsenate_reductase"/>
</dbReference>
<gene>
    <name evidence="2" type="ORF">MNBD_BACTEROID05-201</name>
</gene>
<accession>A0A3B0T139</accession>
<dbReference type="Gene3D" id="3.40.30.10">
    <property type="entry name" value="Glutaredoxin"/>
    <property type="match status" value="1"/>
</dbReference>
<sequence length="118" mass="13752">MPRNIFFHNPQCSKSRQTLDIVKQKGIDIDVEEYLKTPPTIDELSFVCQYLNIKPTEIIRTKEKVFTELNLSLSDVRSDEQWIEILRANPSLIERPIVIYNNKAALGRPLENILKIIE</sequence>
<dbReference type="InterPro" id="IPR036249">
    <property type="entry name" value="Thioredoxin-like_sf"/>
</dbReference>
<evidence type="ECO:0000256" key="1">
    <source>
        <dbReference type="ARBA" id="ARBA00023002"/>
    </source>
</evidence>
<dbReference type="GO" id="GO:0008794">
    <property type="term" value="F:arsenate reductase (glutaredoxin) activity"/>
    <property type="evidence" value="ECO:0007669"/>
    <property type="project" value="InterPro"/>
</dbReference>
<dbReference type="SUPFAM" id="SSF52833">
    <property type="entry name" value="Thioredoxin-like"/>
    <property type="match status" value="1"/>
</dbReference>
<reference evidence="2" key="1">
    <citation type="submission" date="2018-06" db="EMBL/GenBank/DDBJ databases">
        <authorList>
            <person name="Zhirakovskaya E."/>
        </authorList>
    </citation>
    <scope>NUCLEOTIDE SEQUENCE</scope>
</reference>
<keyword evidence="1" id="KW-0560">Oxidoreductase</keyword>
<dbReference type="EMBL" id="UOEN01000071">
    <property type="protein sequence ID" value="VAW12065.1"/>
    <property type="molecule type" value="Genomic_DNA"/>
</dbReference>